<organism evidence="11 12">
    <name type="scientific">Carex littledalei</name>
    <dbReference type="NCBI Taxonomy" id="544730"/>
    <lineage>
        <taxon>Eukaryota</taxon>
        <taxon>Viridiplantae</taxon>
        <taxon>Streptophyta</taxon>
        <taxon>Embryophyta</taxon>
        <taxon>Tracheophyta</taxon>
        <taxon>Spermatophyta</taxon>
        <taxon>Magnoliopsida</taxon>
        <taxon>Liliopsida</taxon>
        <taxon>Poales</taxon>
        <taxon>Cyperaceae</taxon>
        <taxon>Cyperoideae</taxon>
        <taxon>Cariceae</taxon>
        <taxon>Carex</taxon>
        <taxon>Carex subgen. Euthyceras</taxon>
    </lineage>
</organism>
<evidence type="ECO:0000256" key="1">
    <source>
        <dbReference type="ARBA" id="ARBA00008894"/>
    </source>
</evidence>
<dbReference type="InterPro" id="IPR058922">
    <property type="entry name" value="WHD_DRP"/>
</dbReference>
<dbReference type="Pfam" id="PF18052">
    <property type="entry name" value="Rx_N"/>
    <property type="match status" value="1"/>
</dbReference>
<evidence type="ECO:0000256" key="2">
    <source>
        <dbReference type="ARBA" id="ARBA00022614"/>
    </source>
</evidence>
<dbReference type="InterPro" id="IPR027417">
    <property type="entry name" value="P-loop_NTPase"/>
</dbReference>
<sequence>MEAAAIGATKSALNSVVKTTTTAITDEIGLLLGVQKELFFIKEELEMMQGLLQVAKTEKVKGVVVSIWVRQVQELAYDVEDFLQEASVYLMKKSCLPVMCSVKKRDHIARKIRVLKTRIEDVSNRNQRYNLINKDNGGHAYDESISTRSIANVQALLVGLEEPKRNLVNLILMEDGEVISVVGMGGLGKTTLAKEVYGCKEVRDEFKCFAWVTVQHPFNTEEFIETLAKQILSNAQEVDTERRTVDGNKIKTELLSKKNIKEMVTEFLKDKRYLIVLDDLSSMSEWNKMREVLPTVNGSRFIVTTRSRPLAESISNSSDNIYEIKELSENDAFNLFCKAVYKTTNYRLLIDQSQTKDGPPEESHGSMNGPSSNEIIEEDSEAQKHCITITITEDMKNEDTITITEDMKNEAGLIIKSCGRLPLAIVTIGSYLATKPKTSVEWKTRRGHLSSELGNNPNLGIVNTVLTSSYDGLPYHLKPSSLYLSVFPNHKEIRRSRIIRRWMADGYVMESRKKTAEEVGKGYFYDLMGRSLIQPSQMSTIINGDVKRCNIHDMMYELILAKAEDENMVSVLEDENLITMTDKVRHLVIAGGPCTGDKVLERVKLSHMRSLSIFGEVGDYLRYPRMKLVRVLDLEGTLNLNNQDLRSVGKLRHLKYLGLRGTKITKLPDSLGKLSELETLDIRNTNVNRLPTGFTKLHKLSYLRAGSKSYIYHPLPIEDYVDHIHDIFDNWEEKVGDKCSPTIQGKALAVLSGVRILCGLCCFVPVLSLICLQWYEESKINHFSSGVRVPRGIGKLRSLNVFGVIDIGGSKSLAKEIQNLTNLRKLAVTNFTEENGKTLAKVIDGLKHLRSLDLKDADNLGLKCCLESVSSPPKYLQSLKLDGRIGKLPDWISSLENLEKIHFKRTYLTEDIKAIEKLPNVKILYLLRDSFKEDVKELCFGEGTFPMLQVMILEELITLESVSIKKTALKRLEQLKIRRFWEMREDGVSGLDFLEQLKEMEVVQVLSFHMWKKSADDNARDQQRNNTFVSKLQEKLSMHPTKPVLRVIKEENVWY</sequence>
<dbReference type="Gene3D" id="1.20.5.4130">
    <property type="match status" value="1"/>
</dbReference>
<comment type="similarity">
    <text evidence="1">Belongs to the disease resistance NB-LRR family.</text>
</comment>
<dbReference type="Gene3D" id="3.80.10.10">
    <property type="entry name" value="Ribonuclease Inhibitor"/>
    <property type="match status" value="2"/>
</dbReference>
<evidence type="ECO:0000313" key="12">
    <source>
        <dbReference type="Proteomes" id="UP000623129"/>
    </source>
</evidence>
<dbReference type="InterPro" id="IPR055414">
    <property type="entry name" value="LRR_R13L4/SHOC2-like"/>
</dbReference>
<dbReference type="InterPro" id="IPR002182">
    <property type="entry name" value="NB-ARC"/>
</dbReference>
<feature type="domain" description="NB-ARC" evidence="7">
    <location>
        <begin position="164"/>
        <end position="343"/>
    </location>
</feature>
<dbReference type="GO" id="GO:0009626">
    <property type="term" value="P:plant-type hypersensitive response"/>
    <property type="evidence" value="ECO:0007669"/>
    <property type="project" value="UniProtKB-ARBA"/>
</dbReference>
<evidence type="ECO:0000259" key="10">
    <source>
        <dbReference type="Pfam" id="PF23598"/>
    </source>
</evidence>
<dbReference type="Gene3D" id="1.10.8.430">
    <property type="entry name" value="Helical domain of apoptotic protease-activating factors"/>
    <property type="match status" value="1"/>
</dbReference>
<dbReference type="InterPro" id="IPR042197">
    <property type="entry name" value="Apaf_helical"/>
</dbReference>
<keyword evidence="4" id="KW-0547">Nucleotide-binding</keyword>
<dbReference type="InterPro" id="IPR032675">
    <property type="entry name" value="LRR_dom_sf"/>
</dbReference>
<dbReference type="InterPro" id="IPR036388">
    <property type="entry name" value="WH-like_DNA-bd_sf"/>
</dbReference>
<dbReference type="SUPFAM" id="SSF52047">
    <property type="entry name" value="RNI-like"/>
    <property type="match status" value="1"/>
</dbReference>
<evidence type="ECO:0000256" key="4">
    <source>
        <dbReference type="ARBA" id="ARBA00022741"/>
    </source>
</evidence>
<dbReference type="InterPro" id="IPR041118">
    <property type="entry name" value="Rx_N"/>
</dbReference>
<dbReference type="InterPro" id="IPR044974">
    <property type="entry name" value="Disease_R_plants"/>
</dbReference>
<dbReference type="Pfam" id="PF00931">
    <property type="entry name" value="NB-ARC"/>
    <property type="match status" value="1"/>
</dbReference>
<feature type="domain" description="Disease resistance N-terminal" evidence="8">
    <location>
        <begin position="12"/>
        <end position="100"/>
    </location>
</feature>
<evidence type="ECO:0000256" key="3">
    <source>
        <dbReference type="ARBA" id="ARBA00022737"/>
    </source>
</evidence>
<dbReference type="FunFam" id="1.10.10.10:FF:000322">
    <property type="entry name" value="Probable disease resistance protein At1g63360"/>
    <property type="match status" value="1"/>
</dbReference>
<dbReference type="Proteomes" id="UP000623129">
    <property type="component" value="Unassembled WGS sequence"/>
</dbReference>
<proteinExistence type="inferred from homology"/>
<dbReference type="Pfam" id="PF23598">
    <property type="entry name" value="LRR_14"/>
    <property type="match status" value="2"/>
</dbReference>
<dbReference type="Gene3D" id="3.40.50.300">
    <property type="entry name" value="P-loop containing nucleotide triphosphate hydrolases"/>
    <property type="match status" value="1"/>
</dbReference>
<feature type="domain" description="Disease resistance protein winged helix" evidence="9">
    <location>
        <begin position="486"/>
        <end position="559"/>
    </location>
</feature>
<reference evidence="11" key="1">
    <citation type="submission" date="2020-01" db="EMBL/GenBank/DDBJ databases">
        <title>Genome sequence of Kobresia littledalei, the first chromosome-level genome in the family Cyperaceae.</title>
        <authorList>
            <person name="Qu G."/>
        </authorList>
    </citation>
    <scope>NUCLEOTIDE SEQUENCE</scope>
    <source>
        <strain evidence="11">C.B.Clarke</strain>
        <tissue evidence="11">Leaf</tissue>
    </source>
</reference>
<dbReference type="PRINTS" id="PR00364">
    <property type="entry name" value="DISEASERSIST"/>
</dbReference>
<accession>A0A833R821</accession>
<evidence type="ECO:0000259" key="7">
    <source>
        <dbReference type="Pfam" id="PF00931"/>
    </source>
</evidence>
<dbReference type="AlphaFoldDB" id="A0A833R821"/>
<evidence type="ECO:0000313" key="11">
    <source>
        <dbReference type="EMBL" id="KAF3336407.1"/>
    </source>
</evidence>
<gene>
    <name evidence="11" type="ORF">FCM35_KLT18993</name>
</gene>
<keyword evidence="3" id="KW-0677">Repeat</keyword>
<dbReference type="GO" id="GO:0043531">
    <property type="term" value="F:ADP binding"/>
    <property type="evidence" value="ECO:0007669"/>
    <property type="project" value="InterPro"/>
</dbReference>
<feature type="domain" description="Disease resistance R13L4/SHOC-2-like LRR" evidence="10">
    <location>
        <begin position="783"/>
        <end position="1044"/>
    </location>
</feature>
<dbReference type="GO" id="GO:0002758">
    <property type="term" value="P:innate immune response-activating signaling pathway"/>
    <property type="evidence" value="ECO:0007669"/>
    <property type="project" value="UniProtKB-ARBA"/>
</dbReference>
<dbReference type="PANTHER" id="PTHR23155:SF1230">
    <property type="entry name" value="OS09G0517200 PROTEIN"/>
    <property type="match status" value="1"/>
</dbReference>
<dbReference type="InterPro" id="IPR038005">
    <property type="entry name" value="RX-like_CC"/>
</dbReference>
<dbReference type="GO" id="GO:0042742">
    <property type="term" value="P:defense response to bacterium"/>
    <property type="evidence" value="ECO:0007669"/>
    <property type="project" value="UniProtKB-ARBA"/>
</dbReference>
<dbReference type="CDD" id="cd14798">
    <property type="entry name" value="RX-CC_like"/>
    <property type="match status" value="1"/>
</dbReference>
<dbReference type="EMBL" id="SWLB01000007">
    <property type="protein sequence ID" value="KAF3336407.1"/>
    <property type="molecule type" value="Genomic_DNA"/>
</dbReference>
<name>A0A833R821_9POAL</name>
<evidence type="ECO:0000259" key="8">
    <source>
        <dbReference type="Pfam" id="PF18052"/>
    </source>
</evidence>
<keyword evidence="12" id="KW-1185">Reference proteome</keyword>
<protein>
    <submittedName>
        <fullName evidence="11">Disease resistance protein RPM1</fullName>
    </submittedName>
</protein>
<evidence type="ECO:0000259" key="9">
    <source>
        <dbReference type="Pfam" id="PF23559"/>
    </source>
</evidence>
<evidence type="ECO:0000256" key="6">
    <source>
        <dbReference type="SAM" id="MobiDB-lite"/>
    </source>
</evidence>
<feature type="domain" description="Disease resistance R13L4/SHOC-2-like LRR" evidence="10">
    <location>
        <begin position="607"/>
        <end position="708"/>
    </location>
</feature>
<keyword evidence="2" id="KW-0433">Leucine-rich repeat</keyword>
<dbReference type="Gene3D" id="1.10.10.10">
    <property type="entry name" value="Winged helix-like DNA-binding domain superfamily/Winged helix DNA-binding domain"/>
    <property type="match status" value="1"/>
</dbReference>
<dbReference type="OrthoDB" id="6161812at2759"/>
<evidence type="ECO:0000256" key="5">
    <source>
        <dbReference type="ARBA" id="ARBA00022821"/>
    </source>
</evidence>
<dbReference type="Pfam" id="PF23559">
    <property type="entry name" value="WHD_DRP"/>
    <property type="match status" value="1"/>
</dbReference>
<feature type="region of interest" description="Disordered" evidence="6">
    <location>
        <begin position="353"/>
        <end position="373"/>
    </location>
</feature>
<keyword evidence="5" id="KW-0611">Plant defense</keyword>
<dbReference type="FunFam" id="3.40.50.300:FF:001091">
    <property type="entry name" value="Probable disease resistance protein At1g61300"/>
    <property type="match status" value="1"/>
</dbReference>
<dbReference type="PANTHER" id="PTHR23155">
    <property type="entry name" value="DISEASE RESISTANCE PROTEIN RP"/>
    <property type="match status" value="1"/>
</dbReference>
<dbReference type="SUPFAM" id="SSF52540">
    <property type="entry name" value="P-loop containing nucleoside triphosphate hydrolases"/>
    <property type="match status" value="2"/>
</dbReference>
<comment type="caution">
    <text evidence="11">The sequence shown here is derived from an EMBL/GenBank/DDBJ whole genome shotgun (WGS) entry which is preliminary data.</text>
</comment>